<evidence type="ECO:0000313" key="9">
    <source>
        <dbReference type="Proteomes" id="UP000361993"/>
    </source>
</evidence>
<comment type="caution">
    <text evidence="5">Lacks conserved residue(s) required for the propagation of feature annotation.</text>
</comment>
<dbReference type="EMBL" id="AACGFG010000002">
    <property type="protein sequence ID" value="EAK4357669.1"/>
    <property type="molecule type" value="Genomic_DNA"/>
</dbReference>
<evidence type="ECO:0000256" key="5">
    <source>
        <dbReference type="HAMAP-Rule" id="MF_00956"/>
    </source>
</evidence>
<dbReference type="PANTHER" id="PTHR43238">
    <property type="entry name" value="GDP-L-FUCOSE SYNTHASE"/>
    <property type="match status" value="1"/>
</dbReference>
<feature type="binding site" evidence="5">
    <location>
        <position position="232"/>
    </location>
    <ligand>
        <name>substrate</name>
    </ligand>
</feature>
<organism evidence="7 9">
    <name type="scientific">Campylobacter coli</name>
    <dbReference type="NCBI Taxonomy" id="195"/>
    <lineage>
        <taxon>Bacteria</taxon>
        <taxon>Pseudomonadati</taxon>
        <taxon>Campylobacterota</taxon>
        <taxon>Epsilonproteobacteria</taxon>
        <taxon>Campylobacterales</taxon>
        <taxon>Campylobacteraceae</taxon>
        <taxon>Campylobacter</taxon>
    </lineage>
</organism>
<keyword evidence="5" id="KW-0511">Multifunctional enzyme</keyword>
<proteinExistence type="inferred from homology"/>
<dbReference type="Gene3D" id="3.40.50.720">
    <property type="entry name" value="NAD(P)-binding Rossmann-like Domain"/>
    <property type="match status" value="1"/>
</dbReference>
<accession>A0A3Z9Y2H3</accession>
<evidence type="ECO:0000256" key="1">
    <source>
        <dbReference type="ARBA" id="ARBA00005959"/>
    </source>
</evidence>
<feature type="site" description="Important for catalytic activity" evidence="5">
    <location>
        <position position="109"/>
    </location>
</feature>
<dbReference type="GO" id="GO:0016853">
    <property type="term" value="F:isomerase activity"/>
    <property type="evidence" value="ECO:0007669"/>
    <property type="project" value="UniProtKB-KW"/>
</dbReference>
<sequence length="353" mass="40595">MLQKESKIYIAGSSGMVGSSIVKYLKRNNYNNLIFKSHSELNLLNMSDVNSFFKNNQPEYVFLCAAKVGGILDNKNHKADFIFQNLQIQNNIIHQSYLHGVKKLIFIASTSIYPKDLNEVRESDLMKGELDYSNESYAIAKIAGLKMCEAYNIQYNTNFISLVPTNLYGENDRFDLEKAHVVPALIRKFHLARLLMEKRYEEILRDLKIKNLEEAENYLNQFGINNNSLIIWGSGNAKREFLHVDDLTEACIFTMNNINFKDLYKPSDLEIKNTHINISPSCNTSIGELAFIVKDVVGYSGNVFFDKTKPEGALNRFTDCSKMHSLGWHHKISLADGIKKLYNWYLKKNKEEK</sequence>
<dbReference type="UniPathway" id="UPA00128">
    <property type="reaction ID" value="UER00191"/>
</dbReference>
<dbReference type="RefSeq" id="WP_052774150.1">
    <property type="nucleotide sequence ID" value="NZ_CAUJUR010000011.1"/>
</dbReference>
<evidence type="ECO:0000256" key="4">
    <source>
        <dbReference type="ARBA" id="ARBA00023235"/>
    </source>
</evidence>
<protein>
    <recommendedName>
        <fullName evidence="5">GDP-L-fucose synthase</fullName>
        <ecNumber evidence="5">1.1.1.271</ecNumber>
    </recommendedName>
    <alternativeName>
        <fullName evidence="5">GDP-4-keto-6-deoxy-D-mannose-3,5-epimerase-4-reductase</fullName>
    </alternativeName>
</protein>
<evidence type="ECO:0000259" key="6">
    <source>
        <dbReference type="Pfam" id="PF01370"/>
    </source>
</evidence>
<dbReference type="InterPro" id="IPR028614">
    <property type="entry name" value="GDP_fucose/colitose_synth"/>
</dbReference>
<keyword evidence="4 5" id="KW-0413">Isomerase</keyword>
<comment type="similarity">
    <text evidence="1 5">Belongs to the NAD(P)-dependent epimerase/dehydratase family. Fucose synthase subfamily.</text>
</comment>
<feature type="binding site" evidence="5">
    <location>
        <begin position="107"/>
        <end position="110"/>
    </location>
    <ligand>
        <name>NADP(+)</name>
        <dbReference type="ChEBI" id="CHEBI:58349"/>
    </ligand>
</feature>
<dbReference type="InterPro" id="IPR036291">
    <property type="entry name" value="NAD(P)-bd_dom_sf"/>
</dbReference>
<dbReference type="AlphaFoldDB" id="A0A3Z9Y2H3"/>
<feature type="binding site" evidence="5">
    <location>
        <position position="188"/>
    </location>
    <ligand>
        <name>substrate</name>
    </ligand>
</feature>
<reference evidence="7 9" key="1">
    <citation type="submission" date="2018-05" db="EMBL/GenBank/DDBJ databases">
        <authorList>
            <consortium name="GenomeTrakr network: Whole genome sequencing for foodborne pathogen traceback"/>
        </authorList>
    </citation>
    <scope>NUCLEOTIDE SEQUENCE [LARGE SCALE GENOMIC DNA]</scope>
    <source>
        <strain evidence="7 9">NC_C6016</strain>
    </source>
</reference>
<keyword evidence="3 5" id="KW-0560">Oxidoreductase</keyword>
<dbReference type="GO" id="GO:0042351">
    <property type="term" value="P:'de novo' GDP-L-fucose biosynthetic process"/>
    <property type="evidence" value="ECO:0007669"/>
    <property type="project" value="UniProtKB-UniRule"/>
</dbReference>
<reference evidence="8 10" key="2">
    <citation type="submission" date="2018-06" db="EMBL/GenBank/DDBJ databases">
        <authorList>
            <consortium name="NARMS: The National Antimicrobial Resistance Monitoring System"/>
        </authorList>
    </citation>
    <scope>NUCLEOTIDE SEQUENCE [LARGE SCALE GENOMIC DNA]</scope>
    <source>
        <strain evidence="8 10">FSIS11807978</strain>
    </source>
</reference>
<comment type="pathway">
    <text evidence="5">Nucleotide-sugar biosynthesis; GDP-L-fucose biosynthesis via de novo pathway; GDP-L-fucose from GDP-alpha-D-mannose: step 2/2.</text>
</comment>
<feature type="binding site" evidence="5">
    <location>
        <position position="239"/>
    </location>
    <ligand>
        <name>substrate</name>
    </ligand>
</feature>
<dbReference type="EC" id="1.1.1.271" evidence="5"/>
<evidence type="ECO:0000313" key="7">
    <source>
        <dbReference type="EMBL" id="EAK1509153.1"/>
    </source>
</evidence>
<evidence type="ECO:0000313" key="10">
    <source>
        <dbReference type="Proteomes" id="UP000365807"/>
    </source>
</evidence>
<comment type="function">
    <text evidence="5">Catalyzes the two-step NADP-dependent conversion of GDP-4-dehydro-6-deoxy-D-mannose to GDP-fucose, involving an epimerase and a reductase reaction.</text>
</comment>
<comment type="catalytic activity">
    <reaction evidence="5">
        <text>GDP-beta-L-fucose + NADP(+) = GDP-4-dehydro-alpha-D-rhamnose + NADPH + H(+)</text>
        <dbReference type="Rhea" id="RHEA:18885"/>
        <dbReference type="ChEBI" id="CHEBI:15378"/>
        <dbReference type="ChEBI" id="CHEBI:57273"/>
        <dbReference type="ChEBI" id="CHEBI:57783"/>
        <dbReference type="ChEBI" id="CHEBI:57964"/>
        <dbReference type="ChEBI" id="CHEBI:58349"/>
        <dbReference type="EC" id="1.1.1.271"/>
    </reaction>
</comment>
<dbReference type="Pfam" id="PF01370">
    <property type="entry name" value="Epimerase"/>
    <property type="match status" value="1"/>
</dbReference>
<name>A0A3Z9Y2H3_CAMCO</name>
<feature type="domain" description="NAD-dependent epimerase/dehydratase" evidence="6">
    <location>
        <begin position="8"/>
        <end position="259"/>
    </location>
</feature>
<dbReference type="EMBL" id="AACDUL010000003">
    <property type="protein sequence ID" value="EAK1509153.1"/>
    <property type="molecule type" value="Genomic_DNA"/>
</dbReference>
<dbReference type="CDD" id="cd05239">
    <property type="entry name" value="GDP_FS_SDR_e"/>
    <property type="match status" value="1"/>
</dbReference>
<comment type="caution">
    <text evidence="7">The sequence shown here is derived from an EMBL/GenBank/DDBJ whole genome shotgun (WGS) entry which is preliminary data.</text>
</comment>
<evidence type="ECO:0000256" key="2">
    <source>
        <dbReference type="ARBA" id="ARBA00022857"/>
    </source>
</evidence>
<dbReference type="GO" id="GO:0050577">
    <property type="term" value="F:GDP-L-fucose synthase activity"/>
    <property type="evidence" value="ECO:0007669"/>
    <property type="project" value="UniProtKB-UniRule"/>
</dbReference>
<feature type="active site" description="Proton donor/acceptor" evidence="5">
    <location>
        <position position="137"/>
    </location>
</feature>
<evidence type="ECO:0000313" key="8">
    <source>
        <dbReference type="EMBL" id="EAK4357669.1"/>
    </source>
</evidence>
<dbReference type="SUPFAM" id="SSF51735">
    <property type="entry name" value="NAD(P)-binding Rossmann-fold domains"/>
    <property type="match status" value="1"/>
</dbReference>
<dbReference type="Proteomes" id="UP000365807">
    <property type="component" value="Unassembled WGS sequence"/>
</dbReference>
<dbReference type="PANTHER" id="PTHR43238:SF1">
    <property type="entry name" value="GDP-L-FUCOSE SYNTHASE"/>
    <property type="match status" value="1"/>
</dbReference>
<dbReference type="HAMAP" id="MF_00956">
    <property type="entry name" value="GDP_fucose_synth"/>
    <property type="match status" value="1"/>
</dbReference>
<feature type="binding site" evidence="5">
    <location>
        <position position="180"/>
    </location>
    <ligand>
        <name>NADP(+)</name>
        <dbReference type="ChEBI" id="CHEBI:58349"/>
    </ligand>
</feature>
<feature type="binding site" evidence="5">
    <location>
        <begin position="164"/>
        <end position="167"/>
    </location>
    <ligand>
        <name>NADP(+)</name>
        <dbReference type="ChEBI" id="CHEBI:58349"/>
    </ligand>
</feature>
<gene>
    <name evidence="5" type="primary">fcl</name>
    <name evidence="8" type="ORF">C6T04_01820</name>
    <name evidence="7" type="ORF">CJD00_02485</name>
</gene>
<dbReference type="Gene3D" id="3.90.25.10">
    <property type="entry name" value="UDP-galactose 4-epimerase, domain 1"/>
    <property type="match status" value="1"/>
</dbReference>
<dbReference type="InterPro" id="IPR001509">
    <property type="entry name" value="Epimerase_deHydtase"/>
</dbReference>
<feature type="binding site" evidence="5">
    <location>
        <position position="141"/>
    </location>
    <ligand>
        <name>NADP(+)</name>
        <dbReference type="ChEBI" id="CHEBI:58349"/>
    </ligand>
</feature>
<feature type="binding site" evidence="5">
    <location>
        <begin position="12"/>
        <end position="18"/>
    </location>
    <ligand>
        <name>NADP(+)</name>
        <dbReference type="ChEBI" id="CHEBI:58349"/>
    </ligand>
</feature>
<dbReference type="Proteomes" id="UP000361993">
    <property type="component" value="Unassembled WGS sequence"/>
</dbReference>
<keyword evidence="2 5" id="KW-0521">NADP</keyword>
<feature type="binding site" evidence="5">
    <location>
        <position position="311"/>
    </location>
    <ligand>
        <name>substrate</name>
    </ligand>
</feature>
<dbReference type="GO" id="GO:0070401">
    <property type="term" value="F:NADP+ binding"/>
    <property type="evidence" value="ECO:0007669"/>
    <property type="project" value="UniProtKB-UniRule"/>
</dbReference>
<evidence type="ECO:0000256" key="3">
    <source>
        <dbReference type="ARBA" id="ARBA00023002"/>
    </source>
</evidence>